<dbReference type="RefSeq" id="WP_167940438.1">
    <property type="nucleotide sequence ID" value="NZ_JAATJA010000001.1"/>
</dbReference>
<evidence type="ECO:0000313" key="3">
    <source>
        <dbReference type="Proteomes" id="UP000580856"/>
    </source>
</evidence>
<proteinExistence type="predicted"/>
<comment type="caution">
    <text evidence="2">The sequence shown here is derived from an EMBL/GenBank/DDBJ whole genome shotgun (WGS) entry which is preliminary data.</text>
</comment>
<feature type="signal peptide" evidence="1">
    <location>
        <begin position="1"/>
        <end position="23"/>
    </location>
</feature>
<dbReference type="GO" id="GO:0009055">
    <property type="term" value="F:electron transfer activity"/>
    <property type="evidence" value="ECO:0007669"/>
    <property type="project" value="InterPro"/>
</dbReference>
<dbReference type="Gene3D" id="1.10.760.10">
    <property type="entry name" value="Cytochrome c-like domain"/>
    <property type="match status" value="1"/>
</dbReference>
<evidence type="ECO:0000256" key="1">
    <source>
        <dbReference type="SAM" id="SignalP"/>
    </source>
</evidence>
<keyword evidence="1" id="KW-0732">Signal</keyword>
<dbReference type="InterPro" id="IPR036909">
    <property type="entry name" value="Cyt_c-like_dom_sf"/>
</dbReference>
<accession>A0A846QJU1</accession>
<evidence type="ECO:0008006" key="4">
    <source>
        <dbReference type="Google" id="ProtNLM"/>
    </source>
</evidence>
<dbReference type="EMBL" id="JAATJA010000001">
    <property type="protein sequence ID" value="NJB67377.1"/>
    <property type="molecule type" value="Genomic_DNA"/>
</dbReference>
<dbReference type="GO" id="GO:0020037">
    <property type="term" value="F:heme binding"/>
    <property type="evidence" value="ECO:0007669"/>
    <property type="project" value="InterPro"/>
</dbReference>
<reference evidence="2 3" key="1">
    <citation type="submission" date="2020-03" db="EMBL/GenBank/DDBJ databases">
        <title>Genomic Encyclopedia of Type Strains, Phase IV (KMG-IV): sequencing the most valuable type-strain genomes for metagenomic binning, comparative biology and taxonomic classification.</title>
        <authorList>
            <person name="Goeker M."/>
        </authorList>
    </citation>
    <scope>NUCLEOTIDE SEQUENCE [LARGE SCALE GENOMIC DNA]</scope>
    <source>
        <strain evidence="2 3">DSM 24233</strain>
    </source>
</reference>
<dbReference type="SUPFAM" id="SSF46626">
    <property type="entry name" value="Cytochrome c"/>
    <property type="match status" value="1"/>
</dbReference>
<name>A0A846QJU1_9BACT</name>
<dbReference type="Proteomes" id="UP000580856">
    <property type="component" value="Unassembled WGS sequence"/>
</dbReference>
<evidence type="ECO:0000313" key="2">
    <source>
        <dbReference type="EMBL" id="NJB67377.1"/>
    </source>
</evidence>
<organism evidence="2 3">
    <name type="scientific">Desulfobaculum xiamenense</name>
    <dbReference type="NCBI Taxonomy" id="995050"/>
    <lineage>
        <taxon>Bacteria</taxon>
        <taxon>Pseudomonadati</taxon>
        <taxon>Thermodesulfobacteriota</taxon>
        <taxon>Desulfovibrionia</taxon>
        <taxon>Desulfovibrionales</taxon>
        <taxon>Desulfovibrionaceae</taxon>
        <taxon>Desulfobaculum</taxon>
    </lineage>
</organism>
<gene>
    <name evidence="2" type="ORF">GGQ74_001017</name>
</gene>
<dbReference type="AlphaFoldDB" id="A0A846QJU1"/>
<protein>
    <recommendedName>
        <fullName evidence="4">Cytochrome c domain-containing protein</fullName>
    </recommendedName>
</protein>
<sequence>MFRNSVAVFVVVVVLCAPVKALAQDADPGGTLRRACVECHDFRRICRNLGEKSLAGWEKTVTRMYSKGAKIDAADIPALARHLHGLESGSGEICK</sequence>
<feature type="chain" id="PRO_5032384062" description="Cytochrome c domain-containing protein" evidence="1">
    <location>
        <begin position="24"/>
        <end position="95"/>
    </location>
</feature>
<keyword evidence="3" id="KW-1185">Reference proteome</keyword>